<evidence type="ECO:0008006" key="3">
    <source>
        <dbReference type="Google" id="ProtNLM"/>
    </source>
</evidence>
<dbReference type="GeneID" id="6493416"/>
<name>B3M4U1_DROAN</name>
<dbReference type="KEGG" id="dan:6493416"/>
<dbReference type="OMA" id="WHDACPR"/>
<evidence type="ECO:0000313" key="2">
    <source>
        <dbReference type="Proteomes" id="UP000007801"/>
    </source>
</evidence>
<evidence type="ECO:0000313" key="1">
    <source>
        <dbReference type="EMBL" id="EDV40515.1"/>
    </source>
</evidence>
<dbReference type="SUPFAM" id="SSF52047">
    <property type="entry name" value="RNI-like"/>
    <property type="match status" value="1"/>
</dbReference>
<dbReference type="EMBL" id="CH902618">
    <property type="protein sequence ID" value="EDV40515.1"/>
    <property type="molecule type" value="Genomic_DNA"/>
</dbReference>
<dbReference type="PhylomeDB" id="B3M4U1"/>
<protein>
    <recommendedName>
        <fullName evidence="3">F-box domain-containing protein</fullName>
    </recommendedName>
</protein>
<dbReference type="STRING" id="7217.B3M4U1"/>
<dbReference type="Gene3D" id="3.80.10.10">
    <property type="entry name" value="Ribonuclease Inhibitor"/>
    <property type="match status" value="1"/>
</dbReference>
<sequence>MRFRTTLTIEYTESTPNKLGLGFTELNDDCLLLICENLSLGDQLRLLQLKEARLSHLVLRIWARKYANQFDWRKERQLKFLSDDEENQLLDYMSWRTKALLNLPNSSRKWLDRKRKHPLNHIQRLSFRESNTWLIQSLPSVCPNLVDLNLGQGEGIKAADLCLVFGELKHLRGFELRNCPKNDEEFSPRARFECQQLQILKLPACVWRANAPEVFQLPKLRQLTAFLCHSLDPGDDDDDDDVGYDDDKANASGIAILAMCLRHLRGRNCQIVGLRLQCQLDGSLLSAGQDANLFRLQRFAWHSQLTVHYDVADGSIKWLPQRPQVVRRTLLPFLATQADSLRELDFTRNPHATPTFLMQATHLLRPAGTSVWHDACPPHPHPPAHSHAHAHLTDPDAEADIAETNDLALVELELLHLPNEQRNRIPAR</sequence>
<dbReference type="InterPro" id="IPR032675">
    <property type="entry name" value="LRR_dom_sf"/>
</dbReference>
<gene>
    <name evidence="1" type="primary">Dana\GF10547</name>
    <name evidence="1" type="synonym">dana_GLEANR_10501</name>
    <name evidence="1" type="ORF">GF10547</name>
</gene>
<organism evidence="1 2">
    <name type="scientific">Drosophila ananassae</name>
    <name type="common">Fruit fly</name>
    <dbReference type="NCBI Taxonomy" id="7217"/>
    <lineage>
        <taxon>Eukaryota</taxon>
        <taxon>Metazoa</taxon>
        <taxon>Ecdysozoa</taxon>
        <taxon>Arthropoda</taxon>
        <taxon>Hexapoda</taxon>
        <taxon>Insecta</taxon>
        <taxon>Pterygota</taxon>
        <taxon>Neoptera</taxon>
        <taxon>Endopterygota</taxon>
        <taxon>Diptera</taxon>
        <taxon>Brachycera</taxon>
        <taxon>Muscomorpha</taxon>
        <taxon>Ephydroidea</taxon>
        <taxon>Drosophilidae</taxon>
        <taxon>Drosophila</taxon>
        <taxon>Sophophora</taxon>
    </lineage>
</organism>
<dbReference type="OrthoDB" id="7848929at2759"/>
<dbReference type="Proteomes" id="UP000007801">
    <property type="component" value="Unassembled WGS sequence"/>
</dbReference>
<accession>B3M4U1</accession>
<proteinExistence type="predicted"/>
<dbReference type="AlphaFoldDB" id="B3M4U1"/>
<dbReference type="HOGENOM" id="CLU_646019_0_0_1"/>
<dbReference type="InParanoid" id="B3M4U1"/>
<reference evidence="1 2" key="1">
    <citation type="journal article" date="2007" name="Nature">
        <title>Evolution of genes and genomes on the Drosophila phylogeny.</title>
        <authorList>
            <consortium name="Drosophila 12 Genomes Consortium"/>
            <person name="Clark A.G."/>
            <person name="Eisen M.B."/>
            <person name="Smith D.R."/>
            <person name="Bergman C.M."/>
            <person name="Oliver B."/>
            <person name="Markow T.A."/>
            <person name="Kaufman T.C."/>
            <person name="Kellis M."/>
            <person name="Gelbart W."/>
            <person name="Iyer V.N."/>
            <person name="Pollard D.A."/>
            <person name="Sackton T.B."/>
            <person name="Larracuente A.M."/>
            <person name="Singh N.D."/>
            <person name="Abad J.P."/>
            <person name="Abt D.N."/>
            <person name="Adryan B."/>
            <person name="Aguade M."/>
            <person name="Akashi H."/>
            <person name="Anderson W.W."/>
            <person name="Aquadro C.F."/>
            <person name="Ardell D.H."/>
            <person name="Arguello R."/>
            <person name="Artieri C.G."/>
            <person name="Barbash D.A."/>
            <person name="Barker D."/>
            <person name="Barsanti P."/>
            <person name="Batterham P."/>
            <person name="Batzoglou S."/>
            <person name="Begun D."/>
            <person name="Bhutkar A."/>
            <person name="Blanco E."/>
            <person name="Bosak S.A."/>
            <person name="Bradley R.K."/>
            <person name="Brand A.D."/>
            <person name="Brent M.R."/>
            <person name="Brooks A.N."/>
            <person name="Brown R.H."/>
            <person name="Butlin R.K."/>
            <person name="Caggese C."/>
            <person name="Calvi B.R."/>
            <person name="Bernardo de Carvalho A."/>
            <person name="Caspi A."/>
            <person name="Castrezana S."/>
            <person name="Celniker S.E."/>
            <person name="Chang J.L."/>
            <person name="Chapple C."/>
            <person name="Chatterji S."/>
            <person name="Chinwalla A."/>
            <person name="Civetta A."/>
            <person name="Clifton S.W."/>
            <person name="Comeron J.M."/>
            <person name="Costello J.C."/>
            <person name="Coyne J.A."/>
            <person name="Daub J."/>
            <person name="David R.G."/>
            <person name="Delcher A.L."/>
            <person name="Delehaunty K."/>
            <person name="Do C.B."/>
            <person name="Ebling H."/>
            <person name="Edwards K."/>
            <person name="Eickbush T."/>
            <person name="Evans J.D."/>
            <person name="Filipski A."/>
            <person name="Findeiss S."/>
            <person name="Freyhult E."/>
            <person name="Fulton L."/>
            <person name="Fulton R."/>
            <person name="Garcia A.C."/>
            <person name="Gardiner A."/>
            <person name="Garfield D.A."/>
            <person name="Garvin B.E."/>
            <person name="Gibson G."/>
            <person name="Gilbert D."/>
            <person name="Gnerre S."/>
            <person name="Godfrey J."/>
            <person name="Good R."/>
            <person name="Gotea V."/>
            <person name="Gravely B."/>
            <person name="Greenberg A.J."/>
            <person name="Griffiths-Jones S."/>
            <person name="Gross S."/>
            <person name="Guigo R."/>
            <person name="Gustafson E.A."/>
            <person name="Haerty W."/>
            <person name="Hahn M.W."/>
            <person name="Halligan D.L."/>
            <person name="Halpern A.L."/>
            <person name="Halter G.M."/>
            <person name="Han M.V."/>
            <person name="Heger A."/>
            <person name="Hillier L."/>
            <person name="Hinrichs A.S."/>
            <person name="Holmes I."/>
            <person name="Hoskins R.A."/>
            <person name="Hubisz M.J."/>
            <person name="Hultmark D."/>
            <person name="Huntley M.A."/>
            <person name="Jaffe D.B."/>
            <person name="Jagadeeshan S."/>
            <person name="Jeck W.R."/>
            <person name="Johnson J."/>
            <person name="Jones C.D."/>
            <person name="Jordan W.C."/>
            <person name="Karpen G.H."/>
            <person name="Kataoka E."/>
            <person name="Keightley P.D."/>
            <person name="Kheradpour P."/>
            <person name="Kirkness E.F."/>
            <person name="Koerich L.B."/>
            <person name="Kristiansen K."/>
            <person name="Kudrna D."/>
            <person name="Kulathinal R.J."/>
            <person name="Kumar S."/>
            <person name="Kwok R."/>
            <person name="Lander E."/>
            <person name="Langley C.H."/>
            <person name="Lapoint R."/>
            <person name="Lazzaro B.P."/>
            <person name="Lee S.J."/>
            <person name="Levesque L."/>
            <person name="Li R."/>
            <person name="Lin C.F."/>
            <person name="Lin M.F."/>
            <person name="Lindblad-Toh K."/>
            <person name="Llopart A."/>
            <person name="Long M."/>
            <person name="Low L."/>
            <person name="Lozovsky E."/>
            <person name="Lu J."/>
            <person name="Luo M."/>
            <person name="Machado C.A."/>
            <person name="Makalowski W."/>
            <person name="Marzo M."/>
            <person name="Matsuda M."/>
            <person name="Matzkin L."/>
            <person name="McAllister B."/>
            <person name="McBride C.S."/>
            <person name="McKernan B."/>
            <person name="McKernan K."/>
            <person name="Mendez-Lago M."/>
            <person name="Minx P."/>
            <person name="Mollenhauer M.U."/>
            <person name="Montooth K."/>
            <person name="Mount S.M."/>
            <person name="Mu X."/>
            <person name="Myers E."/>
            <person name="Negre B."/>
            <person name="Newfeld S."/>
            <person name="Nielsen R."/>
            <person name="Noor M.A."/>
            <person name="O'Grady P."/>
            <person name="Pachter L."/>
            <person name="Papaceit M."/>
            <person name="Parisi M.J."/>
            <person name="Parisi M."/>
            <person name="Parts L."/>
            <person name="Pedersen J.S."/>
            <person name="Pesole G."/>
            <person name="Phillippy A.M."/>
            <person name="Ponting C.P."/>
            <person name="Pop M."/>
            <person name="Porcelli D."/>
            <person name="Powell J.R."/>
            <person name="Prohaska S."/>
            <person name="Pruitt K."/>
            <person name="Puig M."/>
            <person name="Quesneville H."/>
            <person name="Ram K.R."/>
            <person name="Rand D."/>
            <person name="Rasmussen M.D."/>
            <person name="Reed L.K."/>
            <person name="Reenan R."/>
            <person name="Reily A."/>
            <person name="Remington K.A."/>
            <person name="Rieger T.T."/>
            <person name="Ritchie M.G."/>
            <person name="Robin C."/>
            <person name="Rogers Y.H."/>
            <person name="Rohde C."/>
            <person name="Rozas J."/>
            <person name="Rubenfield M.J."/>
            <person name="Ruiz A."/>
            <person name="Russo S."/>
            <person name="Salzberg S.L."/>
            <person name="Sanchez-Gracia A."/>
            <person name="Saranga D.J."/>
            <person name="Sato H."/>
            <person name="Schaeffer S.W."/>
            <person name="Schatz M.C."/>
            <person name="Schlenke T."/>
            <person name="Schwartz R."/>
            <person name="Segarra C."/>
            <person name="Singh R.S."/>
            <person name="Sirot L."/>
            <person name="Sirota M."/>
            <person name="Sisneros N.B."/>
            <person name="Smith C.D."/>
            <person name="Smith T.F."/>
            <person name="Spieth J."/>
            <person name="Stage D.E."/>
            <person name="Stark A."/>
            <person name="Stephan W."/>
            <person name="Strausberg R.L."/>
            <person name="Strempel S."/>
            <person name="Sturgill D."/>
            <person name="Sutton G."/>
            <person name="Sutton G.G."/>
            <person name="Tao W."/>
            <person name="Teichmann S."/>
            <person name="Tobari Y.N."/>
            <person name="Tomimura Y."/>
            <person name="Tsolas J.M."/>
            <person name="Valente V.L."/>
            <person name="Venter E."/>
            <person name="Venter J.C."/>
            <person name="Vicario S."/>
            <person name="Vieira F.G."/>
            <person name="Vilella A.J."/>
            <person name="Villasante A."/>
            <person name="Walenz B."/>
            <person name="Wang J."/>
            <person name="Wasserman M."/>
            <person name="Watts T."/>
            <person name="Wilson D."/>
            <person name="Wilson R.K."/>
            <person name="Wing R.A."/>
            <person name="Wolfner M.F."/>
            <person name="Wong A."/>
            <person name="Wong G.K."/>
            <person name="Wu C.I."/>
            <person name="Wu G."/>
            <person name="Yamamoto D."/>
            <person name="Yang H.P."/>
            <person name="Yang S.P."/>
            <person name="Yorke J.A."/>
            <person name="Yoshida K."/>
            <person name="Zdobnov E."/>
            <person name="Zhang P."/>
            <person name="Zhang Y."/>
            <person name="Zimin A.V."/>
            <person name="Baldwin J."/>
            <person name="Abdouelleil A."/>
            <person name="Abdulkadir J."/>
            <person name="Abebe A."/>
            <person name="Abera B."/>
            <person name="Abreu J."/>
            <person name="Acer S.C."/>
            <person name="Aftuck L."/>
            <person name="Alexander A."/>
            <person name="An P."/>
            <person name="Anderson E."/>
            <person name="Anderson S."/>
            <person name="Arachi H."/>
            <person name="Azer M."/>
            <person name="Bachantsang P."/>
            <person name="Barry A."/>
            <person name="Bayul T."/>
            <person name="Berlin A."/>
            <person name="Bessette D."/>
            <person name="Bloom T."/>
            <person name="Blye J."/>
            <person name="Boguslavskiy L."/>
            <person name="Bonnet C."/>
            <person name="Boukhgalter B."/>
            <person name="Bourzgui I."/>
            <person name="Brown A."/>
            <person name="Cahill P."/>
            <person name="Channer S."/>
            <person name="Cheshatsang Y."/>
            <person name="Chuda L."/>
            <person name="Citroen M."/>
            <person name="Collymore A."/>
            <person name="Cooke P."/>
            <person name="Costello M."/>
            <person name="D'Aco K."/>
            <person name="Daza R."/>
            <person name="De Haan G."/>
            <person name="DeGray S."/>
            <person name="DeMaso C."/>
            <person name="Dhargay N."/>
            <person name="Dooley K."/>
            <person name="Dooley E."/>
            <person name="Doricent M."/>
            <person name="Dorje P."/>
            <person name="Dorjee K."/>
            <person name="Dupes A."/>
            <person name="Elong R."/>
            <person name="Falk J."/>
            <person name="Farina A."/>
            <person name="Faro S."/>
            <person name="Ferguson D."/>
            <person name="Fisher S."/>
            <person name="Foley C.D."/>
            <person name="Franke A."/>
            <person name="Friedrich D."/>
            <person name="Gadbois L."/>
            <person name="Gearin G."/>
            <person name="Gearin C.R."/>
            <person name="Giannoukos G."/>
            <person name="Goode T."/>
            <person name="Graham J."/>
            <person name="Grandbois E."/>
            <person name="Grewal S."/>
            <person name="Gyaltsen K."/>
            <person name="Hafez N."/>
            <person name="Hagos B."/>
            <person name="Hall J."/>
            <person name="Henson C."/>
            <person name="Hollinger A."/>
            <person name="Honan T."/>
            <person name="Huard M.D."/>
            <person name="Hughes L."/>
            <person name="Hurhula B."/>
            <person name="Husby M.E."/>
            <person name="Kamat A."/>
            <person name="Kanga B."/>
            <person name="Kashin S."/>
            <person name="Khazanovich D."/>
            <person name="Kisner P."/>
            <person name="Lance K."/>
            <person name="Lara M."/>
            <person name="Lee W."/>
            <person name="Lennon N."/>
            <person name="Letendre F."/>
            <person name="LeVine R."/>
            <person name="Lipovsky A."/>
            <person name="Liu X."/>
            <person name="Liu J."/>
            <person name="Liu S."/>
            <person name="Lokyitsang T."/>
            <person name="Lokyitsang Y."/>
            <person name="Lubonja R."/>
            <person name="Lui A."/>
            <person name="MacDonald P."/>
            <person name="Magnisalis V."/>
            <person name="Maru K."/>
            <person name="Matthews C."/>
            <person name="McCusker W."/>
            <person name="McDonough S."/>
            <person name="Mehta T."/>
            <person name="Meldrim J."/>
            <person name="Meneus L."/>
            <person name="Mihai O."/>
            <person name="Mihalev A."/>
            <person name="Mihova T."/>
            <person name="Mittelman R."/>
            <person name="Mlenga V."/>
            <person name="Montmayeur A."/>
            <person name="Mulrain L."/>
            <person name="Navidi A."/>
            <person name="Naylor J."/>
            <person name="Negash T."/>
            <person name="Nguyen T."/>
            <person name="Nguyen N."/>
            <person name="Nicol R."/>
            <person name="Norbu C."/>
            <person name="Norbu N."/>
            <person name="Novod N."/>
            <person name="O'Neill B."/>
            <person name="Osman S."/>
            <person name="Markiewicz E."/>
            <person name="Oyono O.L."/>
            <person name="Patti C."/>
            <person name="Phunkhang P."/>
            <person name="Pierre F."/>
            <person name="Priest M."/>
            <person name="Raghuraman S."/>
            <person name="Rege F."/>
            <person name="Reyes R."/>
            <person name="Rise C."/>
            <person name="Rogov P."/>
            <person name="Ross K."/>
            <person name="Ryan E."/>
            <person name="Settipalli S."/>
            <person name="Shea T."/>
            <person name="Sherpa N."/>
            <person name="Shi L."/>
            <person name="Shih D."/>
            <person name="Sparrow T."/>
            <person name="Spaulding J."/>
            <person name="Stalker J."/>
            <person name="Stange-Thomann N."/>
            <person name="Stavropoulos S."/>
            <person name="Stone C."/>
            <person name="Strader C."/>
            <person name="Tesfaye S."/>
            <person name="Thomson T."/>
            <person name="Thoulutsang Y."/>
            <person name="Thoulutsang D."/>
            <person name="Topham K."/>
            <person name="Topping I."/>
            <person name="Tsamla T."/>
            <person name="Vassiliev H."/>
            <person name="Vo A."/>
            <person name="Wangchuk T."/>
            <person name="Wangdi T."/>
            <person name="Weiand M."/>
            <person name="Wilkinson J."/>
            <person name="Wilson A."/>
            <person name="Yadav S."/>
            <person name="Young G."/>
            <person name="Yu Q."/>
            <person name="Zembek L."/>
            <person name="Zhong D."/>
            <person name="Zimmer A."/>
            <person name="Zwirko Z."/>
            <person name="Jaffe D.B."/>
            <person name="Alvarez P."/>
            <person name="Brockman W."/>
            <person name="Butler J."/>
            <person name="Chin C."/>
            <person name="Gnerre S."/>
            <person name="Grabherr M."/>
            <person name="Kleber M."/>
            <person name="Mauceli E."/>
            <person name="MacCallum I."/>
        </authorList>
    </citation>
    <scope>NUCLEOTIDE SEQUENCE [LARGE SCALE GENOMIC DNA]</scope>
    <source>
        <strain evidence="2">Tucson 14024-0371.13</strain>
    </source>
</reference>
<keyword evidence="2" id="KW-1185">Reference proteome</keyword>